<evidence type="ECO:0000313" key="3">
    <source>
        <dbReference type="EMBL" id="TDU72808.1"/>
    </source>
</evidence>
<dbReference type="PANTHER" id="PTHR48073:SF2">
    <property type="entry name" value="O-SUCCINYLBENZOATE SYNTHASE"/>
    <property type="match status" value="1"/>
</dbReference>
<organism evidence="3 4">
    <name type="scientific">Prosthecobacter fusiformis</name>
    <dbReference type="NCBI Taxonomy" id="48464"/>
    <lineage>
        <taxon>Bacteria</taxon>
        <taxon>Pseudomonadati</taxon>
        <taxon>Verrucomicrobiota</taxon>
        <taxon>Verrucomicrobiia</taxon>
        <taxon>Verrucomicrobiales</taxon>
        <taxon>Verrucomicrobiaceae</taxon>
        <taxon>Prosthecobacter</taxon>
    </lineage>
</organism>
<keyword evidence="4" id="KW-1185">Reference proteome</keyword>
<dbReference type="GO" id="GO:0003824">
    <property type="term" value="F:catalytic activity"/>
    <property type="evidence" value="ECO:0007669"/>
    <property type="project" value="UniProtKB-ARBA"/>
</dbReference>
<protein>
    <submittedName>
        <fullName evidence="3">L-alanine-DL-glutamate epimerase-like enolase superfamily enzyme</fullName>
    </submittedName>
</protein>
<dbReference type="SUPFAM" id="SSF51604">
    <property type="entry name" value="Enolase C-terminal domain-like"/>
    <property type="match status" value="1"/>
</dbReference>
<dbReference type="Proteomes" id="UP000295662">
    <property type="component" value="Unassembled WGS sequence"/>
</dbReference>
<reference evidence="3 4" key="1">
    <citation type="submission" date="2019-03" db="EMBL/GenBank/DDBJ databases">
        <title>Genomic Encyclopedia of Archaeal and Bacterial Type Strains, Phase II (KMG-II): from individual species to whole genera.</title>
        <authorList>
            <person name="Goeker M."/>
        </authorList>
    </citation>
    <scope>NUCLEOTIDE SEQUENCE [LARGE SCALE GENOMIC DNA]</scope>
    <source>
        <strain evidence="3 4">ATCC 25309</strain>
    </source>
</reference>
<dbReference type="Pfam" id="PF13378">
    <property type="entry name" value="MR_MLE_C"/>
    <property type="match status" value="1"/>
</dbReference>
<dbReference type="InterPro" id="IPR029017">
    <property type="entry name" value="Enolase-like_N"/>
</dbReference>
<sequence>MPEVELKTLHLTEPFRIAHGSSSTRQVVRVHGNGAIGEAPFVPYYGESPEATVTWLNGTHDQPGTRSGSLALDLWHLDQTRVPMWQSVEKILGPGKPWEQIYACRSLGIPTDLAAFAERVRETARQFRVLKLKLGSGDLDHDTAIVVTARDAAPHATLFADVNGGWSVDQTVQMLGRLSPHGLVLLEQPVHHHLGIEAWVELKAKAPAHSLPLYADESAQNAADVSLLAGLVQGVNVKLLKCGHFGGGIEMIATARQHGLGVILGCMIESSLGTTAAAHLAPWADYVDLDGHLYLADDDYTGITFDGEGRVVMPQGCGIGARPRT</sequence>
<evidence type="ECO:0000259" key="2">
    <source>
        <dbReference type="SMART" id="SM00922"/>
    </source>
</evidence>
<evidence type="ECO:0000256" key="1">
    <source>
        <dbReference type="ARBA" id="ARBA00022723"/>
    </source>
</evidence>
<dbReference type="RefSeq" id="WP_166647074.1">
    <property type="nucleotide sequence ID" value="NZ_SOCA01000002.1"/>
</dbReference>
<dbReference type="PANTHER" id="PTHR48073">
    <property type="entry name" value="O-SUCCINYLBENZOATE SYNTHASE-RELATED"/>
    <property type="match status" value="1"/>
</dbReference>
<dbReference type="GO" id="GO:0046872">
    <property type="term" value="F:metal ion binding"/>
    <property type="evidence" value="ECO:0007669"/>
    <property type="project" value="UniProtKB-KW"/>
</dbReference>
<dbReference type="EMBL" id="SOCA01000002">
    <property type="protein sequence ID" value="TDU72808.1"/>
    <property type="molecule type" value="Genomic_DNA"/>
</dbReference>
<name>A0A4R7S5J5_9BACT</name>
<dbReference type="Gene3D" id="3.30.390.10">
    <property type="entry name" value="Enolase-like, N-terminal domain"/>
    <property type="match status" value="1"/>
</dbReference>
<dbReference type="AlphaFoldDB" id="A0A4R7S5J5"/>
<dbReference type="InterPro" id="IPR029065">
    <property type="entry name" value="Enolase_C-like"/>
</dbReference>
<proteinExistence type="predicted"/>
<gene>
    <name evidence="3" type="ORF">EI77_01273</name>
</gene>
<dbReference type="InterPro" id="IPR036849">
    <property type="entry name" value="Enolase-like_C_sf"/>
</dbReference>
<evidence type="ECO:0000313" key="4">
    <source>
        <dbReference type="Proteomes" id="UP000295662"/>
    </source>
</evidence>
<comment type="caution">
    <text evidence="3">The sequence shown here is derived from an EMBL/GenBank/DDBJ whole genome shotgun (WGS) entry which is preliminary data.</text>
</comment>
<dbReference type="Gene3D" id="3.20.20.120">
    <property type="entry name" value="Enolase-like C-terminal domain"/>
    <property type="match status" value="1"/>
</dbReference>
<keyword evidence="1" id="KW-0479">Metal-binding</keyword>
<dbReference type="InterPro" id="IPR013342">
    <property type="entry name" value="Mandelate_racemase_C"/>
</dbReference>
<feature type="domain" description="Mandelate racemase/muconate lactonizing enzyme C-terminal" evidence="2">
    <location>
        <begin position="113"/>
        <end position="209"/>
    </location>
</feature>
<accession>A0A4R7S5J5</accession>
<dbReference type="SMART" id="SM00922">
    <property type="entry name" value="MR_MLE"/>
    <property type="match status" value="1"/>
</dbReference>